<evidence type="ECO:0000259" key="1">
    <source>
        <dbReference type="Pfam" id="PF18029"/>
    </source>
</evidence>
<dbReference type="InterPro" id="IPR041581">
    <property type="entry name" value="Glyoxalase_6"/>
</dbReference>
<dbReference type="EMBL" id="CP029191">
    <property type="protein sequence ID" value="QES45308.1"/>
    <property type="molecule type" value="Genomic_DNA"/>
</dbReference>
<dbReference type="RefSeq" id="WP_150187618.1">
    <property type="nucleotide sequence ID" value="NZ_CP029191.1"/>
</dbReference>
<dbReference type="Proteomes" id="UP000324015">
    <property type="component" value="Chromosome"/>
</dbReference>
<evidence type="ECO:0000313" key="2">
    <source>
        <dbReference type="EMBL" id="QES45308.1"/>
    </source>
</evidence>
<proteinExistence type="predicted"/>
<dbReference type="InterPro" id="IPR029068">
    <property type="entry name" value="Glyas_Bleomycin-R_OHBP_Dase"/>
</dbReference>
<dbReference type="Gene3D" id="3.10.180.10">
    <property type="entry name" value="2,3-Dihydroxybiphenyl 1,2-Dioxygenase, domain 1"/>
    <property type="match status" value="2"/>
</dbReference>
<dbReference type="Pfam" id="PF18029">
    <property type="entry name" value="Glyoxalase_6"/>
    <property type="match status" value="2"/>
</dbReference>
<dbReference type="PANTHER" id="PTHR35908:SF1">
    <property type="entry name" value="CONSERVED PROTEIN"/>
    <property type="match status" value="1"/>
</dbReference>
<accession>A0A5P2CU83</accession>
<sequence length="247" mass="26252">MIRWAYAFIDRPRARFAEAAAFWATVTGSRLSAPRGASGEFVTLLPPGPADACVKAQAVDGGPGGTHLDLAVDDIAATAAEARALGAAPVHTEDGLEVLRSPAGLVFCVVPWSGETSRPAPLTAPDGTVSRLDQVCVDIPPESYDTEIAFWTTLTGWDSTPTTRPEFHRVTSPQSLPLRLLLQRLDTPGPAGAHLDLACSNPDATRTRHEQLGATYVSRGATWLVMRDPAGITYCLTGRDPETGRLP</sequence>
<dbReference type="PANTHER" id="PTHR35908">
    <property type="entry name" value="HYPOTHETICAL FUSION PROTEIN"/>
    <property type="match status" value="1"/>
</dbReference>
<dbReference type="AlphaFoldDB" id="A0A5P2CU83"/>
<evidence type="ECO:0000313" key="3">
    <source>
        <dbReference type="Proteomes" id="UP000324015"/>
    </source>
</evidence>
<feature type="domain" description="Glyoxalase-like" evidence="1">
    <location>
        <begin position="134"/>
        <end position="237"/>
    </location>
</feature>
<name>A0A5P2CU83_STRVZ</name>
<gene>
    <name evidence="2" type="ORF">DEJ49_33770</name>
</gene>
<feature type="domain" description="Glyoxalase-like" evidence="1">
    <location>
        <begin position="13"/>
        <end position="110"/>
    </location>
</feature>
<protein>
    <recommendedName>
        <fullName evidence="1">Glyoxalase-like domain-containing protein</fullName>
    </recommendedName>
</protein>
<reference evidence="2 3" key="1">
    <citation type="submission" date="2018-05" db="EMBL/GenBank/DDBJ databases">
        <title>Streptomyces venezuelae.</title>
        <authorList>
            <person name="Kim W."/>
            <person name="Lee N."/>
            <person name="Cho B.-K."/>
        </authorList>
    </citation>
    <scope>NUCLEOTIDE SEQUENCE [LARGE SCALE GENOMIC DNA]</scope>
    <source>
        <strain evidence="2 3">ATCC 14585</strain>
    </source>
</reference>
<organism evidence="2 3">
    <name type="scientific">Streptomyces venezuelae</name>
    <dbReference type="NCBI Taxonomy" id="54571"/>
    <lineage>
        <taxon>Bacteria</taxon>
        <taxon>Bacillati</taxon>
        <taxon>Actinomycetota</taxon>
        <taxon>Actinomycetes</taxon>
        <taxon>Kitasatosporales</taxon>
        <taxon>Streptomycetaceae</taxon>
        <taxon>Streptomyces</taxon>
    </lineage>
</organism>
<dbReference type="SUPFAM" id="SSF54593">
    <property type="entry name" value="Glyoxalase/Bleomycin resistance protein/Dihydroxybiphenyl dioxygenase"/>
    <property type="match status" value="2"/>
</dbReference>